<dbReference type="GeneID" id="83620751"/>
<dbReference type="KEGG" id="rav:AAT18_18725"/>
<dbReference type="Proteomes" id="UP001163947">
    <property type="component" value="Chromosome"/>
</dbReference>
<feature type="transmembrane region" description="Helical" evidence="1">
    <location>
        <begin position="12"/>
        <end position="32"/>
    </location>
</feature>
<reference evidence="2" key="1">
    <citation type="submission" date="2022-09" db="EMBL/GenBank/DDBJ databases">
        <title>The genome sequence of Rhodococcus aetherivorans N1.</title>
        <authorList>
            <person name="Jiang W."/>
        </authorList>
    </citation>
    <scope>NUCLEOTIDE SEQUENCE</scope>
    <source>
        <strain evidence="2">N1</strain>
    </source>
</reference>
<gene>
    <name evidence="2" type="ORF">OCS65_10000</name>
</gene>
<accession>A0AA46SB37</accession>
<protein>
    <submittedName>
        <fullName evidence="2">Alkaline shock response membrane anchor protein AmaP</fullName>
    </submittedName>
</protein>
<feature type="transmembrane region" description="Helical" evidence="1">
    <location>
        <begin position="61"/>
        <end position="81"/>
    </location>
</feature>
<keyword evidence="1" id="KW-1133">Transmembrane helix</keyword>
<dbReference type="AlphaFoldDB" id="A0AA46SB37"/>
<evidence type="ECO:0000313" key="2">
    <source>
        <dbReference type="EMBL" id="UYF96050.1"/>
    </source>
</evidence>
<dbReference type="RefSeq" id="WP_050035582.1">
    <property type="nucleotide sequence ID" value="NZ_CP011341.1"/>
</dbReference>
<keyword evidence="1" id="KW-0812">Transmembrane</keyword>
<organism evidence="2 3">
    <name type="scientific">Rhodococcus aetherivorans</name>
    <dbReference type="NCBI Taxonomy" id="191292"/>
    <lineage>
        <taxon>Bacteria</taxon>
        <taxon>Bacillati</taxon>
        <taxon>Actinomycetota</taxon>
        <taxon>Actinomycetes</taxon>
        <taxon>Mycobacteriales</taxon>
        <taxon>Nocardiaceae</taxon>
        <taxon>Rhodococcus</taxon>
    </lineage>
</organism>
<evidence type="ECO:0000313" key="3">
    <source>
        <dbReference type="Proteomes" id="UP001163947"/>
    </source>
</evidence>
<dbReference type="EMBL" id="CP106982">
    <property type="protein sequence ID" value="UYF96050.1"/>
    <property type="molecule type" value="Genomic_DNA"/>
</dbReference>
<keyword evidence="1" id="KW-0472">Membrane</keyword>
<sequence length="191" mass="20599">MKLRTVLVNRMLTFAVGAALLGAGAFALAWVWQVRFAREWLARLDRPRIIDIPDQSWWEGALWTAVAVGVTIGIVLLAVNFSRRRTSRVQLYDEVTEATLAVELGPVADGVAGELAALPGVRATRSRAVVERHLPTLSVTVYADPNIDVADFTARAEETAERAARALGGARVATQVLLHLDPAHPESGGQG</sequence>
<name>A0AA46SB37_9NOCA</name>
<evidence type="ECO:0000256" key="1">
    <source>
        <dbReference type="SAM" id="Phobius"/>
    </source>
</evidence>
<proteinExistence type="predicted"/>